<dbReference type="EMBL" id="CM039434">
    <property type="protein sequence ID" value="KAI4323955.1"/>
    <property type="molecule type" value="Genomic_DNA"/>
</dbReference>
<dbReference type="Proteomes" id="UP000828941">
    <property type="component" value="Chromosome 9"/>
</dbReference>
<sequence>MKMSKKSSLQVTFSKRRNGLFKKASELCSLCAAKVALIIFSPRNKAFSFGHPSVNHLVNRFLTKVVPQASSFMRFIEAGHNAKLCNLFVELIELSELDDIEKKHSVMLNCPKTF</sequence>
<gene>
    <name evidence="1" type="ORF">L6164_023526</name>
</gene>
<keyword evidence="2" id="KW-1185">Reference proteome</keyword>
<accession>A0ACB9MJD5</accession>
<evidence type="ECO:0000313" key="1">
    <source>
        <dbReference type="EMBL" id="KAI4323955.1"/>
    </source>
</evidence>
<protein>
    <submittedName>
        <fullName evidence="1">Uncharacterized protein</fullName>
    </submittedName>
</protein>
<organism evidence="1 2">
    <name type="scientific">Bauhinia variegata</name>
    <name type="common">Purple orchid tree</name>
    <name type="synonym">Phanera variegata</name>
    <dbReference type="NCBI Taxonomy" id="167791"/>
    <lineage>
        <taxon>Eukaryota</taxon>
        <taxon>Viridiplantae</taxon>
        <taxon>Streptophyta</taxon>
        <taxon>Embryophyta</taxon>
        <taxon>Tracheophyta</taxon>
        <taxon>Spermatophyta</taxon>
        <taxon>Magnoliopsida</taxon>
        <taxon>eudicotyledons</taxon>
        <taxon>Gunneridae</taxon>
        <taxon>Pentapetalae</taxon>
        <taxon>rosids</taxon>
        <taxon>fabids</taxon>
        <taxon>Fabales</taxon>
        <taxon>Fabaceae</taxon>
        <taxon>Cercidoideae</taxon>
        <taxon>Cercideae</taxon>
        <taxon>Bauhiniinae</taxon>
        <taxon>Bauhinia</taxon>
    </lineage>
</organism>
<proteinExistence type="predicted"/>
<reference evidence="1 2" key="1">
    <citation type="journal article" date="2022" name="DNA Res.">
        <title>Chromosomal-level genome assembly of the orchid tree Bauhinia variegata (Leguminosae; Cercidoideae) supports the allotetraploid origin hypothesis of Bauhinia.</title>
        <authorList>
            <person name="Zhong Y."/>
            <person name="Chen Y."/>
            <person name="Zheng D."/>
            <person name="Pang J."/>
            <person name="Liu Y."/>
            <person name="Luo S."/>
            <person name="Meng S."/>
            <person name="Qian L."/>
            <person name="Wei D."/>
            <person name="Dai S."/>
            <person name="Zhou R."/>
        </authorList>
    </citation>
    <scope>NUCLEOTIDE SEQUENCE [LARGE SCALE GENOMIC DNA]</scope>
    <source>
        <strain evidence="1">BV-YZ2020</strain>
    </source>
</reference>
<name>A0ACB9MJD5_BAUVA</name>
<comment type="caution">
    <text evidence="1">The sequence shown here is derived from an EMBL/GenBank/DDBJ whole genome shotgun (WGS) entry which is preliminary data.</text>
</comment>
<evidence type="ECO:0000313" key="2">
    <source>
        <dbReference type="Proteomes" id="UP000828941"/>
    </source>
</evidence>